<keyword evidence="4" id="KW-0547">Nucleotide-binding</keyword>
<dbReference type="PROSITE" id="PS00108">
    <property type="entry name" value="PROTEIN_KINASE_ST"/>
    <property type="match status" value="1"/>
</dbReference>
<feature type="region of interest" description="Disordered" evidence="9">
    <location>
        <begin position="297"/>
        <end position="372"/>
    </location>
</feature>
<dbReference type="InterPro" id="IPR011009">
    <property type="entry name" value="Kinase-like_dom_sf"/>
</dbReference>
<dbReference type="AlphaFoldDB" id="A0AAE4R662"/>
<keyword evidence="5 12" id="KW-0418">Kinase</keyword>
<feature type="compositionally biased region" description="Polar residues" evidence="9">
    <location>
        <begin position="315"/>
        <end position="327"/>
    </location>
</feature>
<evidence type="ECO:0000256" key="5">
    <source>
        <dbReference type="ARBA" id="ARBA00022777"/>
    </source>
</evidence>
<evidence type="ECO:0000256" key="7">
    <source>
        <dbReference type="ARBA" id="ARBA00047899"/>
    </source>
</evidence>
<feature type="domain" description="Protein kinase" evidence="11">
    <location>
        <begin position="12"/>
        <end position="280"/>
    </location>
</feature>
<evidence type="ECO:0000313" key="13">
    <source>
        <dbReference type="Proteomes" id="UP001185922"/>
    </source>
</evidence>
<dbReference type="PANTHER" id="PTHR43289">
    <property type="entry name" value="MITOGEN-ACTIVATED PROTEIN KINASE KINASE KINASE 20-RELATED"/>
    <property type="match status" value="1"/>
</dbReference>
<evidence type="ECO:0000256" key="8">
    <source>
        <dbReference type="ARBA" id="ARBA00048679"/>
    </source>
</evidence>
<proteinExistence type="predicted"/>
<evidence type="ECO:0000256" key="10">
    <source>
        <dbReference type="SAM" id="Phobius"/>
    </source>
</evidence>
<dbReference type="InterPro" id="IPR000719">
    <property type="entry name" value="Prot_kinase_dom"/>
</dbReference>
<evidence type="ECO:0000256" key="1">
    <source>
        <dbReference type="ARBA" id="ARBA00012513"/>
    </source>
</evidence>
<comment type="catalytic activity">
    <reaction evidence="7">
        <text>L-threonyl-[protein] + ATP = O-phospho-L-threonyl-[protein] + ADP + H(+)</text>
        <dbReference type="Rhea" id="RHEA:46608"/>
        <dbReference type="Rhea" id="RHEA-COMP:11060"/>
        <dbReference type="Rhea" id="RHEA-COMP:11605"/>
        <dbReference type="ChEBI" id="CHEBI:15378"/>
        <dbReference type="ChEBI" id="CHEBI:30013"/>
        <dbReference type="ChEBI" id="CHEBI:30616"/>
        <dbReference type="ChEBI" id="CHEBI:61977"/>
        <dbReference type="ChEBI" id="CHEBI:456216"/>
        <dbReference type="EC" id="2.7.11.1"/>
    </reaction>
</comment>
<dbReference type="Gene3D" id="3.30.200.20">
    <property type="entry name" value="Phosphorylase Kinase, domain 1"/>
    <property type="match status" value="1"/>
</dbReference>
<gene>
    <name evidence="12" type="ORF">R3Q15_06730</name>
</gene>
<evidence type="ECO:0000256" key="2">
    <source>
        <dbReference type="ARBA" id="ARBA00022527"/>
    </source>
</evidence>
<dbReference type="SUPFAM" id="SSF56112">
    <property type="entry name" value="Protein kinase-like (PK-like)"/>
    <property type="match status" value="1"/>
</dbReference>
<evidence type="ECO:0000256" key="6">
    <source>
        <dbReference type="ARBA" id="ARBA00022840"/>
    </source>
</evidence>
<evidence type="ECO:0000256" key="9">
    <source>
        <dbReference type="SAM" id="MobiDB-lite"/>
    </source>
</evidence>
<dbReference type="EC" id="2.7.11.1" evidence="1"/>
<evidence type="ECO:0000259" key="11">
    <source>
        <dbReference type="PROSITE" id="PS50011"/>
    </source>
</evidence>
<comment type="caution">
    <text evidence="12">The sequence shown here is derived from an EMBL/GenBank/DDBJ whole genome shotgun (WGS) entry which is preliminary data.</text>
</comment>
<dbReference type="FunFam" id="3.30.200.20:FF:000035">
    <property type="entry name" value="Serine/threonine protein kinase Stk1"/>
    <property type="match status" value="1"/>
</dbReference>
<keyword evidence="10" id="KW-0812">Transmembrane</keyword>
<evidence type="ECO:0000256" key="4">
    <source>
        <dbReference type="ARBA" id="ARBA00022741"/>
    </source>
</evidence>
<keyword evidence="10" id="KW-0472">Membrane</keyword>
<feature type="transmembrane region" description="Helical" evidence="10">
    <location>
        <begin position="420"/>
        <end position="442"/>
    </location>
</feature>
<dbReference type="PANTHER" id="PTHR43289:SF6">
    <property type="entry name" value="SERINE_THREONINE-PROTEIN KINASE NEKL-3"/>
    <property type="match status" value="1"/>
</dbReference>
<evidence type="ECO:0000256" key="3">
    <source>
        <dbReference type="ARBA" id="ARBA00022679"/>
    </source>
</evidence>
<dbReference type="EMBL" id="JAWLKH010000004">
    <property type="protein sequence ID" value="MDV6311591.1"/>
    <property type="molecule type" value="Genomic_DNA"/>
</dbReference>
<keyword evidence="3" id="KW-0808">Transferase</keyword>
<dbReference type="Pfam" id="PF00069">
    <property type="entry name" value="Pkinase"/>
    <property type="match status" value="1"/>
</dbReference>
<feature type="transmembrane region" description="Helical" evidence="10">
    <location>
        <begin position="454"/>
        <end position="479"/>
    </location>
</feature>
<dbReference type="GO" id="GO:0004674">
    <property type="term" value="F:protein serine/threonine kinase activity"/>
    <property type="evidence" value="ECO:0007669"/>
    <property type="project" value="UniProtKB-KW"/>
</dbReference>
<comment type="catalytic activity">
    <reaction evidence="8">
        <text>L-seryl-[protein] + ATP = O-phospho-L-seryl-[protein] + ADP + H(+)</text>
        <dbReference type="Rhea" id="RHEA:17989"/>
        <dbReference type="Rhea" id="RHEA-COMP:9863"/>
        <dbReference type="Rhea" id="RHEA-COMP:11604"/>
        <dbReference type="ChEBI" id="CHEBI:15378"/>
        <dbReference type="ChEBI" id="CHEBI:29999"/>
        <dbReference type="ChEBI" id="CHEBI:30616"/>
        <dbReference type="ChEBI" id="CHEBI:83421"/>
        <dbReference type="ChEBI" id="CHEBI:456216"/>
        <dbReference type="EC" id="2.7.11.1"/>
    </reaction>
</comment>
<dbReference type="PROSITE" id="PS50011">
    <property type="entry name" value="PROTEIN_KINASE_DOM"/>
    <property type="match status" value="1"/>
</dbReference>
<dbReference type="RefSeq" id="WP_317510239.1">
    <property type="nucleotide sequence ID" value="NZ_JANJEV010000001.1"/>
</dbReference>
<reference evidence="12" key="1">
    <citation type="submission" date="2023-10" db="EMBL/GenBank/DDBJ databases">
        <title>Development of a sustainable strategy for remediation of hydrocarbon-contaminated territories based on the waste exchange concept.</title>
        <authorList>
            <person name="Krivoruchko A."/>
        </authorList>
    </citation>
    <scope>NUCLEOTIDE SEQUENCE</scope>
    <source>
        <strain evidence="12">IEGM 1279</strain>
    </source>
</reference>
<keyword evidence="10" id="KW-1133">Transmembrane helix</keyword>
<evidence type="ECO:0000313" key="12">
    <source>
        <dbReference type="EMBL" id="MDV6311591.1"/>
    </source>
</evidence>
<sequence length="482" mass="49885">MSLEAGTQFAGYTIMRKIGAGGMGAVYLAQHPRLPRLDVIKVLAEHVSNDPTFRARFTREADLAAQLDHPCIVSVYDRGEVDGRLWISMQYVPGTDAAALVKASPGGLPLDDVAAVSDSIGAALDHAHRHGLLHRDVKPANILISATESDSGDSQERRIRLADFGIARQTDGGTSLTSANLVLGSFPYSSPEQLSAETLDARSDVYSLACSIFELLTGTVPFTGRTPMMMIHHHLTTPPPDVSSLRSGLPPAVSEAVRHGLAKNPADRPPSAGAFAAEFRYAVDTTGFFPAPAGRVGAGIPSRARTGGSTPVPPQTQTMRNRGTSPPTGAAMVRTTAVPITPAGPSDPAPAETGQVPSSSSHGHGFPAATAYSELPGQTVPGPALESTMIRASGDLVVIDPRPTGAEAARLTTASLACGIASVPLSLVGGFGLPVGVAGWYLAGRGRASSAARLAQTLSVLGMLLSLGFLGFVIGRAIALQF</sequence>
<dbReference type="Proteomes" id="UP001185922">
    <property type="component" value="Unassembled WGS sequence"/>
</dbReference>
<dbReference type="InterPro" id="IPR008271">
    <property type="entry name" value="Ser/Thr_kinase_AS"/>
</dbReference>
<name>A0AAE4R662_9ACTN</name>
<organism evidence="12 13">
    <name type="scientific">Gordonia amicalis</name>
    <dbReference type="NCBI Taxonomy" id="89053"/>
    <lineage>
        <taxon>Bacteria</taxon>
        <taxon>Bacillati</taxon>
        <taxon>Actinomycetota</taxon>
        <taxon>Actinomycetes</taxon>
        <taxon>Mycobacteriales</taxon>
        <taxon>Gordoniaceae</taxon>
        <taxon>Gordonia</taxon>
    </lineage>
</organism>
<dbReference type="Gene3D" id="1.10.510.10">
    <property type="entry name" value="Transferase(Phosphotransferase) domain 1"/>
    <property type="match status" value="1"/>
</dbReference>
<dbReference type="GO" id="GO:0005524">
    <property type="term" value="F:ATP binding"/>
    <property type="evidence" value="ECO:0007669"/>
    <property type="project" value="UniProtKB-KW"/>
</dbReference>
<accession>A0AAE4R662</accession>
<protein>
    <recommendedName>
        <fullName evidence="1">non-specific serine/threonine protein kinase</fullName>
        <ecNumber evidence="1">2.7.11.1</ecNumber>
    </recommendedName>
</protein>
<keyword evidence="2" id="KW-0723">Serine/threonine-protein kinase</keyword>
<keyword evidence="6" id="KW-0067">ATP-binding</keyword>
<dbReference type="CDD" id="cd14014">
    <property type="entry name" value="STKc_PknB_like"/>
    <property type="match status" value="1"/>
</dbReference>
<dbReference type="SMART" id="SM00220">
    <property type="entry name" value="S_TKc"/>
    <property type="match status" value="1"/>
</dbReference>